<comment type="caution">
    <text evidence="10">The sequence shown here is derived from an EMBL/GenBank/DDBJ whole genome shotgun (WGS) entry which is preliminary data.</text>
</comment>
<evidence type="ECO:0000256" key="9">
    <source>
        <dbReference type="SAM" id="Phobius"/>
    </source>
</evidence>
<name>A0A2T1AC07_TRISK</name>
<evidence type="ECO:0000256" key="6">
    <source>
        <dbReference type="ARBA" id="ARBA00022989"/>
    </source>
</evidence>
<feature type="transmembrane region" description="Helical" evidence="9">
    <location>
        <begin position="54"/>
        <end position="71"/>
    </location>
</feature>
<gene>
    <name evidence="10" type="ORF">CLV89_11114</name>
</gene>
<feature type="transmembrane region" description="Helical" evidence="9">
    <location>
        <begin position="114"/>
        <end position="136"/>
    </location>
</feature>
<proteinExistence type="inferred from homology"/>
<evidence type="ECO:0000256" key="3">
    <source>
        <dbReference type="ARBA" id="ARBA00022448"/>
    </source>
</evidence>
<dbReference type="Gene3D" id="1.10.1760.20">
    <property type="match status" value="1"/>
</dbReference>
<evidence type="ECO:0000256" key="7">
    <source>
        <dbReference type="ARBA" id="ARBA00023136"/>
    </source>
</evidence>
<organism evidence="10 11">
    <name type="scientific">Tritonibacter scottomollicae</name>
    <name type="common">Epibacterium scottomollicae</name>
    <dbReference type="NCBI Taxonomy" id="483013"/>
    <lineage>
        <taxon>Bacteria</taxon>
        <taxon>Pseudomonadati</taxon>
        <taxon>Pseudomonadota</taxon>
        <taxon>Alphaproteobacteria</taxon>
        <taxon>Rhodobacterales</taxon>
        <taxon>Paracoccaceae</taxon>
        <taxon>Tritonibacter</taxon>
    </lineage>
</organism>
<protein>
    <recommendedName>
        <fullName evidence="8">Biotin transporter</fullName>
    </recommendedName>
</protein>
<evidence type="ECO:0000256" key="5">
    <source>
        <dbReference type="ARBA" id="ARBA00022692"/>
    </source>
</evidence>
<dbReference type="EMBL" id="PVUF01000011">
    <property type="protein sequence ID" value="PRZ46123.1"/>
    <property type="molecule type" value="Genomic_DNA"/>
</dbReference>
<dbReference type="AlphaFoldDB" id="A0A2T1AC07"/>
<dbReference type="Proteomes" id="UP000237718">
    <property type="component" value="Unassembled WGS sequence"/>
</dbReference>
<dbReference type="GO" id="GO:0005886">
    <property type="term" value="C:plasma membrane"/>
    <property type="evidence" value="ECO:0007669"/>
    <property type="project" value="UniProtKB-SubCell"/>
</dbReference>
<evidence type="ECO:0000313" key="10">
    <source>
        <dbReference type="EMBL" id="PRZ46123.1"/>
    </source>
</evidence>
<evidence type="ECO:0000313" key="11">
    <source>
        <dbReference type="Proteomes" id="UP000237718"/>
    </source>
</evidence>
<dbReference type="PANTHER" id="PTHR34295">
    <property type="entry name" value="BIOTIN TRANSPORTER BIOY"/>
    <property type="match status" value="1"/>
</dbReference>
<dbReference type="InterPro" id="IPR003784">
    <property type="entry name" value="BioY"/>
</dbReference>
<comment type="similarity">
    <text evidence="2 8">Belongs to the BioY family.</text>
</comment>
<dbReference type="PANTHER" id="PTHR34295:SF4">
    <property type="entry name" value="BIOTIN TRANSPORTER BIOY-RELATED"/>
    <property type="match status" value="1"/>
</dbReference>
<keyword evidence="6 9" id="KW-1133">Transmembrane helix</keyword>
<dbReference type="GO" id="GO:0015225">
    <property type="term" value="F:biotin transmembrane transporter activity"/>
    <property type="evidence" value="ECO:0007669"/>
    <property type="project" value="UniProtKB-UniRule"/>
</dbReference>
<accession>A0A2T1AC07</accession>
<keyword evidence="4 8" id="KW-1003">Cell membrane</keyword>
<evidence type="ECO:0000256" key="8">
    <source>
        <dbReference type="PIRNR" id="PIRNR016661"/>
    </source>
</evidence>
<keyword evidence="5 9" id="KW-0812">Transmembrane</keyword>
<evidence type="ECO:0000256" key="4">
    <source>
        <dbReference type="ARBA" id="ARBA00022475"/>
    </source>
</evidence>
<dbReference type="RefSeq" id="WP_106164622.1">
    <property type="nucleotide sequence ID" value="NZ_PVUF01000011.1"/>
</dbReference>
<dbReference type="Pfam" id="PF02632">
    <property type="entry name" value="BioY"/>
    <property type="match status" value="1"/>
</dbReference>
<keyword evidence="7 8" id="KW-0472">Membrane</keyword>
<comment type="subcellular location">
    <subcellularLocation>
        <location evidence="1 8">Cell membrane</location>
        <topology evidence="1 8">Multi-pass membrane protein</topology>
    </subcellularLocation>
</comment>
<keyword evidence="3 8" id="KW-0813">Transport</keyword>
<reference evidence="10 11" key="1">
    <citation type="submission" date="2018-03" db="EMBL/GenBank/DDBJ databases">
        <title>Genomic Encyclopedia of Archaeal and Bacterial Type Strains, Phase II (KMG-II): from individual species to whole genera.</title>
        <authorList>
            <person name="Goeker M."/>
        </authorList>
    </citation>
    <scope>NUCLEOTIDE SEQUENCE [LARGE SCALE GENOMIC DNA]</scope>
    <source>
        <strain evidence="10 11">DSM 25328</strain>
    </source>
</reference>
<evidence type="ECO:0000256" key="2">
    <source>
        <dbReference type="ARBA" id="ARBA00010692"/>
    </source>
</evidence>
<feature type="transmembrane region" description="Helical" evidence="9">
    <location>
        <begin position="77"/>
        <end position="102"/>
    </location>
</feature>
<sequence length="177" mass="18181">MTTKDIVLIALFAALTAALGVIPQITLPMGVPITAQSMGVMLAGAFLGAKRGGLAIILFLALLAVGLPLLAGGRGGLGVFFGASGGFLIGFPVGAFMIGYLFDRYAGRPPLFPSILFMLLGGVGVVYLFGVPWLAVIAELSVWQALAASAAFLPGDVIKAVLASLILREVRKAIPNL</sequence>
<evidence type="ECO:0000256" key="1">
    <source>
        <dbReference type="ARBA" id="ARBA00004651"/>
    </source>
</evidence>
<dbReference type="PIRSF" id="PIRSF016661">
    <property type="entry name" value="BioY"/>
    <property type="match status" value="1"/>
</dbReference>
<dbReference type="OrthoDB" id="9803495at2"/>